<dbReference type="EMBL" id="MU277239">
    <property type="protein sequence ID" value="KAI0058043.1"/>
    <property type="molecule type" value="Genomic_DNA"/>
</dbReference>
<protein>
    <submittedName>
        <fullName evidence="1">Uncharacterized protein</fullName>
    </submittedName>
</protein>
<reference evidence="1" key="2">
    <citation type="journal article" date="2022" name="New Phytol.">
        <title>Evolutionary transition to the ectomycorrhizal habit in the genomes of a hyperdiverse lineage of mushroom-forming fungi.</title>
        <authorList>
            <person name="Looney B."/>
            <person name="Miyauchi S."/>
            <person name="Morin E."/>
            <person name="Drula E."/>
            <person name="Courty P.E."/>
            <person name="Kohler A."/>
            <person name="Kuo A."/>
            <person name="LaButti K."/>
            <person name="Pangilinan J."/>
            <person name="Lipzen A."/>
            <person name="Riley R."/>
            <person name="Andreopoulos W."/>
            <person name="He G."/>
            <person name="Johnson J."/>
            <person name="Nolan M."/>
            <person name="Tritt A."/>
            <person name="Barry K.W."/>
            <person name="Grigoriev I.V."/>
            <person name="Nagy L.G."/>
            <person name="Hibbett D."/>
            <person name="Henrissat B."/>
            <person name="Matheny P.B."/>
            <person name="Labbe J."/>
            <person name="Martin F.M."/>
        </authorList>
    </citation>
    <scope>NUCLEOTIDE SEQUENCE</scope>
    <source>
        <strain evidence="1">HHB10654</strain>
    </source>
</reference>
<organism evidence="1 2">
    <name type="scientific">Artomyces pyxidatus</name>
    <dbReference type="NCBI Taxonomy" id="48021"/>
    <lineage>
        <taxon>Eukaryota</taxon>
        <taxon>Fungi</taxon>
        <taxon>Dikarya</taxon>
        <taxon>Basidiomycota</taxon>
        <taxon>Agaricomycotina</taxon>
        <taxon>Agaricomycetes</taxon>
        <taxon>Russulales</taxon>
        <taxon>Auriscalpiaceae</taxon>
        <taxon>Artomyces</taxon>
    </lineage>
</organism>
<evidence type="ECO:0000313" key="2">
    <source>
        <dbReference type="Proteomes" id="UP000814140"/>
    </source>
</evidence>
<gene>
    <name evidence="1" type="ORF">BV25DRAFT_1919582</name>
</gene>
<proteinExistence type="predicted"/>
<comment type="caution">
    <text evidence="1">The sequence shown here is derived from an EMBL/GenBank/DDBJ whole genome shotgun (WGS) entry which is preliminary data.</text>
</comment>
<dbReference type="Proteomes" id="UP000814140">
    <property type="component" value="Unassembled WGS sequence"/>
</dbReference>
<reference evidence="1" key="1">
    <citation type="submission" date="2021-03" db="EMBL/GenBank/DDBJ databases">
        <authorList>
            <consortium name="DOE Joint Genome Institute"/>
            <person name="Ahrendt S."/>
            <person name="Looney B.P."/>
            <person name="Miyauchi S."/>
            <person name="Morin E."/>
            <person name="Drula E."/>
            <person name="Courty P.E."/>
            <person name="Chicoki N."/>
            <person name="Fauchery L."/>
            <person name="Kohler A."/>
            <person name="Kuo A."/>
            <person name="Labutti K."/>
            <person name="Pangilinan J."/>
            <person name="Lipzen A."/>
            <person name="Riley R."/>
            <person name="Andreopoulos W."/>
            <person name="He G."/>
            <person name="Johnson J."/>
            <person name="Barry K.W."/>
            <person name="Grigoriev I.V."/>
            <person name="Nagy L."/>
            <person name="Hibbett D."/>
            <person name="Henrissat B."/>
            <person name="Matheny P.B."/>
            <person name="Labbe J."/>
            <person name="Martin F."/>
        </authorList>
    </citation>
    <scope>NUCLEOTIDE SEQUENCE</scope>
    <source>
        <strain evidence="1">HHB10654</strain>
    </source>
</reference>
<evidence type="ECO:0000313" key="1">
    <source>
        <dbReference type="EMBL" id="KAI0058043.1"/>
    </source>
</evidence>
<keyword evidence="2" id="KW-1185">Reference proteome</keyword>
<name>A0ACB8SQC8_9AGAM</name>
<accession>A0ACB8SQC8</accession>
<sequence>MSTSCRADIYSGVHNSHWDDLPVNPSTQPTFYASLARTLNAITSAMRHLAPLPLDIVWHPAVTRWSGTLKPQLVAKLACTPEDTVDVWWRTTHVPLMLKAPFDELPEEAAKDLLKCMRLVLSRQPDRRFMFGLIFVGRELTAWRVDRSRHLAVSSSFDIHKHPKVLIRLIAGLVSKSTEDLGWDPTMLACTLDDDGQILNSGPAYLLGVDSPHPHNVTWLASVDRVGADDAREREEFVLFQGVSLEQAAPYVFECQFSVSDHIQIYVFKDAWTEDHRELEGVLYLKASGGAGVATLYAHGVVRLSGAVDSTVTTICSLIDLDTSPPKPDEEDYPDTNYGWRAYENAVSIARFLRSQPVPRDRIHSRLVTSSTGWPLVQFHSLPELLGGPHDAIEGHRWLYKQGILHRNVNVGNICLTGRPAPHRAILVDLEDAIEIRLSKEAEVGTLAFMSAELMETPSSYFYPVDGGEQSLGQPLFSDPTNGEQGIRIKVLLRKLVITHGFVHDLESFFWVLCWLCIFRDGPEHHRRLHWHVPDSRSEEQLQTDIESLWGALLVDTHMVKLTRRLCMRFPHVFEEEVLWHRTLYFGVLRDVLANLYGVLRSAYLTRQFSALYDEVLDVLECAAGLPELQAWNATDPEYEDMEKEVLRKRGLQPMIHKVDVEVNRIQLILAPPELTCEPEEDTLHDRIQNFLDSEDVEPQDPLTPLSELFDPQQLEFDNFRFILVLKPDNGAPLFSLKLPPIPGTQDTTHTSPKTTLYRRRASLPLSRSSEDVTNTTAPPVELHCGVFARFLARLADESFGYGDADVKFKQEVANLTLLASGIYDQRETDRTVNVQSSMSVVLDTAFRNVSEPAESVLNLKRRGLDLVAFPVYINAFEFGTSDPTTQCSYAAKRAWVGEGEANRIISCCPTFLLSFAGPWLFIQGGIFTDRWVTQRLVPAHYIGRNSSFEDGSHDQIARLLYALHLDPQDKPEQHPGWYPQPTFYSGSEDESADNRVSFRYLSSLYDRPQCAAFIAQMTSNGRKLVVKFVERYGAEVHQTLAETGYAPALLYCGPVYPHDPVAKHRKGTLMVVMEFVDGLTVESMVRRRRVLSADHRRQLRDAVAVGRGYVHGDMRRLNVMVTRDGRVQLLDFDWAGENAQVRYPVYLRRGTFVKEVQATEPIIQAHDVTMLAKDCSIETD</sequence>